<proteinExistence type="predicted"/>
<dbReference type="Gene3D" id="1.10.30.10">
    <property type="entry name" value="High mobility group box domain"/>
    <property type="match status" value="1"/>
</dbReference>
<evidence type="ECO:0000313" key="2">
    <source>
        <dbReference type="Proteomes" id="UP000265703"/>
    </source>
</evidence>
<keyword evidence="2" id="KW-1185">Reference proteome</keyword>
<gene>
    <name evidence="1" type="ORF">C1645_838548</name>
</gene>
<dbReference type="Proteomes" id="UP000265703">
    <property type="component" value="Unassembled WGS sequence"/>
</dbReference>
<dbReference type="OrthoDB" id="2351898at2759"/>
<dbReference type="AlphaFoldDB" id="A0A397S895"/>
<reference evidence="1 2" key="1">
    <citation type="submission" date="2018-06" db="EMBL/GenBank/DDBJ databases">
        <title>Comparative genomics reveals the genomic features of Rhizophagus irregularis, R. cerebriforme, R. diaphanum and Gigaspora rosea, and their symbiotic lifestyle signature.</title>
        <authorList>
            <person name="Morin E."/>
            <person name="San Clemente H."/>
            <person name="Chen E.C.H."/>
            <person name="De La Providencia I."/>
            <person name="Hainaut M."/>
            <person name="Kuo A."/>
            <person name="Kohler A."/>
            <person name="Murat C."/>
            <person name="Tang N."/>
            <person name="Roy S."/>
            <person name="Loubradou J."/>
            <person name="Henrissat B."/>
            <person name="Grigoriev I.V."/>
            <person name="Corradi N."/>
            <person name="Roux C."/>
            <person name="Martin F.M."/>
        </authorList>
    </citation>
    <scope>NUCLEOTIDE SEQUENCE [LARGE SCALE GENOMIC DNA]</scope>
    <source>
        <strain evidence="1 2">DAOM 227022</strain>
    </source>
</reference>
<dbReference type="EMBL" id="QKYT01000950">
    <property type="protein sequence ID" value="RIA80525.1"/>
    <property type="molecule type" value="Genomic_DNA"/>
</dbReference>
<comment type="caution">
    <text evidence="1">The sequence shown here is derived from an EMBL/GenBank/DDBJ whole genome shotgun (WGS) entry which is preliminary data.</text>
</comment>
<dbReference type="InterPro" id="IPR036910">
    <property type="entry name" value="HMG_box_dom_sf"/>
</dbReference>
<accession>A0A397S895</accession>
<name>A0A397S895_9GLOM</name>
<evidence type="ECO:0000313" key="1">
    <source>
        <dbReference type="EMBL" id="RIA80525.1"/>
    </source>
</evidence>
<protein>
    <submittedName>
        <fullName evidence="1">Uncharacterized protein</fullName>
    </submittedName>
</protein>
<organism evidence="1 2">
    <name type="scientific">Glomus cerebriforme</name>
    <dbReference type="NCBI Taxonomy" id="658196"/>
    <lineage>
        <taxon>Eukaryota</taxon>
        <taxon>Fungi</taxon>
        <taxon>Fungi incertae sedis</taxon>
        <taxon>Mucoromycota</taxon>
        <taxon>Glomeromycotina</taxon>
        <taxon>Glomeromycetes</taxon>
        <taxon>Glomerales</taxon>
        <taxon>Glomeraceae</taxon>
        <taxon>Glomus</taxon>
    </lineage>
</organism>
<dbReference type="SUPFAM" id="SSF47095">
    <property type="entry name" value="HMG-box"/>
    <property type="match status" value="1"/>
</dbReference>
<sequence length="220" mass="25749">MPKTSLNKLKNHERVTSFINFNINENLSDETNHKPSFPPNLTINDLIKNANINNKPKMIPNAFIIYRMALMKEYRIKNRKMLPMSEISKIAKNSWIAESKHVKDFYKSLVKNAKSIYKQNNIQIVLDKNMNYMNYEKNNQKGYDVERQREVKNEKFQNQNSAENSDHINNFSSPDVSSANISMVNSSPNYNGLPYEVNSAFNDREYIKVLEETILYLARK</sequence>